<dbReference type="GO" id="GO:0008168">
    <property type="term" value="F:methyltransferase activity"/>
    <property type="evidence" value="ECO:0007669"/>
    <property type="project" value="UniProtKB-KW"/>
</dbReference>
<gene>
    <name evidence="1" type="ORF">D3242_30170</name>
</gene>
<reference evidence="1 2" key="1">
    <citation type="submission" date="2018-09" db="EMBL/GenBank/DDBJ databases">
        <title>Mesorhizobium carmichaelinearum sp. nov. isolated from Carmichaelinea spp. root nodules in New Zealand.</title>
        <authorList>
            <person name="De Meyer S.E."/>
        </authorList>
    </citation>
    <scope>NUCLEOTIDE SEQUENCE [LARGE SCALE GENOMIC DNA]</scope>
    <source>
        <strain evidence="1 2">LMG 28313</strain>
    </source>
</reference>
<dbReference type="CDD" id="cd02440">
    <property type="entry name" value="AdoMet_MTases"/>
    <property type="match status" value="1"/>
</dbReference>
<dbReference type="InterPro" id="IPR029063">
    <property type="entry name" value="SAM-dependent_MTases_sf"/>
</dbReference>
<dbReference type="AlphaFoldDB" id="A0A6M7TIP1"/>
<protein>
    <submittedName>
        <fullName evidence="1">Class I SAM-dependent methyltransferase</fullName>
    </submittedName>
</protein>
<keyword evidence="1" id="KW-0808">Transferase</keyword>
<dbReference type="PANTHER" id="PTHR12843">
    <property type="entry name" value="PROTEIN-LYSINE N-METHYLTRANSFERASE METTL10"/>
    <property type="match status" value="1"/>
</dbReference>
<sequence length="208" mass="22995">MEKEASQLHWNATYESKREDGVSWFQDNPEPSLSLIKEIADRSSAIIDVGGGASRLVDNLQEQHFEDVTVLDLSAAAIAAARGRLAGTGGQIDWIVADIRTWSPRRLYDVWHDRAAFHFMVEEADRDAYLSTLGRALAPNGYAMIATFALDGPEKCSGLPVQRYDASKLAQVLGSGFALVRTLDHLHLTPWGSSQSFQFSVFRRAPDT</sequence>
<name>A0A6M7TIP1_9HYPH</name>
<dbReference type="Gene3D" id="3.40.50.150">
    <property type="entry name" value="Vaccinia Virus protein VP39"/>
    <property type="match status" value="1"/>
</dbReference>
<dbReference type="PANTHER" id="PTHR12843:SF5">
    <property type="entry name" value="EEF1A LYSINE METHYLTRANSFERASE 2"/>
    <property type="match status" value="1"/>
</dbReference>
<dbReference type="Proteomes" id="UP000275530">
    <property type="component" value="Unassembled WGS sequence"/>
</dbReference>
<dbReference type="SUPFAM" id="SSF53335">
    <property type="entry name" value="S-adenosyl-L-methionine-dependent methyltransferases"/>
    <property type="match status" value="1"/>
</dbReference>
<accession>A0A6M7TIP1</accession>
<keyword evidence="1" id="KW-0489">Methyltransferase</keyword>
<dbReference type="RefSeq" id="WP_064985849.1">
    <property type="nucleotide sequence ID" value="NZ_CP033507.1"/>
</dbReference>
<proteinExistence type="predicted"/>
<dbReference type="EMBL" id="QZXA01000017">
    <property type="protein sequence ID" value="RJT28960.1"/>
    <property type="molecule type" value="Genomic_DNA"/>
</dbReference>
<dbReference type="GO" id="GO:0032259">
    <property type="term" value="P:methylation"/>
    <property type="evidence" value="ECO:0007669"/>
    <property type="project" value="UniProtKB-KW"/>
</dbReference>
<dbReference type="InterPro" id="IPR041698">
    <property type="entry name" value="Methyltransf_25"/>
</dbReference>
<evidence type="ECO:0000313" key="2">
    <source>
        <dbReference type="Proteomes" id="UP000275530"/>
    </source>
</evidence>
<dbReference type="Pfam" id="PF13649">
    <property type="entry name" value="Methyltransf_25"/>
    <property type="match status" value="1"/>
</dbReference>
<keyword evidence="2" id="KW-1185">Reference proteome</keyword>
<evidence type="ECO:0000313" key="1">
    <source>
        <dbReference type="EMBL" id="RJT28960.1"/>
    </source>
</evidence>
<organism evidence="1 2">
    <name type="scientific">Mesorhizobium jarvisii</name>
    <dbReference type="NCBI Taxonomy" id="1777867"/>
    <lineage>
        <taxon>Bacteria</taxon>
        <taxon>Pseudomonadati</taxon>
        <taxon>Pseudomonadota</taxon>
        <taxon>Alphaproteobacteria</taxon>
        <taxon>Hyphomicrobiales</taxon>
        <taxon>Phyllobacteriaceae</taxon>
        <taxon>Mesorhizobium</taxon>
    </lineage>
</organism>
<comment type="caution">
    <text evidence="1">The sequence shown here is derived from an EMBL/GenBank/DDBJ whole genome shotgun (WGS) entry which is preliminary data.</text>
</comment>